<sequence length="155" mass="17776">MNSRDAFYKAFRGNFSSLLSWQQLDEFWKVVRGKADAGWYIYAIGTPVPTQISSTEDVVKFINEVDALLRKEHYEDYCGIVYADSKQDPALIKIFDPDNLGVSCGFSNNPPLPGWVLSLIPPQPLEAKRPLPAGRLRWWQTIWARYLTMPVRPIK</sequence>
<evidence type="ECO:0000313" key="2">
    <source>
        <dbReference type="Proteomes" id="UP000179037"/>
    </source>
</evidence>
<dbReference type="STRING" id="1817768.A3A87_00285"/>
<evidence type="ECO:0000313" key="1">
    <source>
        <dbReference type="EMBL" id="OGI51662.1"/>
    </source>
</evidence>
<dbReference type="EMBL" id="MFTC01000035">
    <property type="protein sequence ID" value="OGI51662.1"/>
    <property type="molecule type" value="Genomic_DNA"/>
</dbReference>
<organism evidence="1 2">
    <name type="scientific">Candidatus Muproteobacteria bacterium RIFCSPLOWO2_01_FULL_60_18</name>
    <dbReference type="NCBI Taxonomy" id="1817768"/>
    <lineage>
        <taxon>Bacteria</taxon>
        <taxon>Pseudomonadati</taxon>
        <taxon>Pseudomonadota</taxon>
        <taxon>Candidatus Muproteobacteria</taxon>
    </lineage>
</organism>
<protein>
    <submittedName>
        <fullName evidence="1">Uncharacterized protein</fullName>
    </submittedName>
</protein>
<dbReference type="AlphaFoldDB" id="A0A1F6U2V4"/>
<name>A0A1F6U2V4_9PROT</name>
<reference evidence="1 2" key="1">
    <citation type="journal article" date="2016" name="Nat. Commun.">
        <title>Thousands of microbial genomes shed light on interconnected biogeochemical processes in an aquifer system.</title>
        <authorList>
            <person name="Anantharaman K."/>
            <person name="Brown C.T."/>
            <person name="Hug L.A."/>
            <person name="Sharon I."/>
            <person name="Castelle C.J."/>
            <person name="Probst A.J."/>
            <person name="Thomas B.C."/>
            <person name="Singh A."/>
            <person name="Wilkins M.J."/>
            <person name="Karaoz U."/>
            <person name="Brodie E.L."/>
            <person name="Williams K.H."/>
            <person name="Hubbard S.S."/>
            <person name="Banfield J.F."/>
        </authorList>
    </citation>
    <scope>NUCLEOTIDE SEQUENCE [LARGE SCALE GENOMIC DNA]</scope>
</reference>
<dbReference type="Proteomes" id="UP000179037">
    <property type="component" value="Unassembled WGS sequence"/>
</dbReference>
<accession>A0A1F6U2V4</accession>
<comment type="caution">
    <text evidence="1">The sequence shown here is derived from an EMBL/GenBank/DDBJ whole genome shotgun (WGS) entry which is preliminary data.</text>
</comment>
<gene>
    <name evidence="1" type="ORF">A3A87_00285</name>
</gene>
<proteinExistence type="predicted"/>